<feature type="non-terminal residue" evidence="2">
    <location>
        <position position="1"/>
    </location>
</feature>
<evidence type="ECO:0000256" key="1">
    <source>
        <dbReference type="SAM" id="MobiDB-lite"/>
    </source>
</evidence>
<accession>A0A6J4LY17</accession>
<sequence>GRRPARGRSQALPRRGPRRSGRHAEPAALRPGRRTGALRRVRRALPAHVGPVRRRGPLPRRREHRAGGRARPVLGRGAPGALPQPAGVQRHGARPGVRGGDLAAHARPRGGRPAGHRPLGQRPGRCSPV</sequence>
<proteinExistence type="predicted"/>
<name>A0A6J4LY17_9ACTN</name>
<reference evidence="2" key="1">
    <citation type="submission" date="2020-02" db="EMBL/GenBank/DDBJ databases">
        <authorList>
            <person name="Meier V. D."/>
        </authorList>
    </citation>
    <scope>NUCLEOTIDE SEQUENCE</scope>
    <source>
        <strain evidence="2">AVDCRST_MAG07</strain>
    </source>
</reference>
<feature type="compositionally biased region" description="Basic residues" evidence="1">
    <location>
        <begin position="31"/>
        <end position="68"/>
    </location>
</feature>
<dbReference type="AlphaFoldDB" id="A0A6J4LY17"/>
<dbReference type="EMBL" id="CADCUB010000123">
    <property type="protein sequence ID" value="CAA9344453.1"/>
    <property type="molecule type" value="Genomic_DNA"/>
</dbReference>
<organism evidence="2">
    <name type="scientific">uncultured Frankineae bacterium</name>
    <dbReference type="NCBI Taxonomy" id="437475"/>
    <lineage>
        <taxon>Bacteria</taxon>
        <taxon>Bacillati</taxon>
        <taxon>Actinomycetota</taxon>
        <taxon>Actinomycetes</taxon>
        <taxon>Frankiales</taxon>
        <taxon>environmental samples</taxon>
    </lineage>
</organism>
<evidence type="ECO:0000313" key="2">
    <source>
        <dbReference type="EMBL" id="CAA9344453.1"/>
    </source>
</evidence>
<feature type="region of interest" description="Disordered" evidence="1">
    <location>
        <begin position="1"/>
        <end position="129"/>
    </location>
</feature>
<gene>
    <name evidence="2" type="ORF">AVDCRST_MAG07-2581</name>
</gene>
<protein>
    <submittedName>
        <fullName evidence="2">Uncharacterized protein</fullName>
    </submittedName>
</protein>
<feature type="non-terminal residue" evidence="2">
    <location>
        <position position="129"/>
    </location>
</feature>